<dbReference type="SMART" id="SM00422">
    <property type="entry name" value="HTH_MERR"/>
    <property type="match status" value="1"/>
</dbReference>
<dbReference type="PRINTS" id="PR00040">
    <property type="entry name" value="HTHMERR"/>
</dbReference>
<dbReference type="CDD" id="cd01109">
    <property type="entry name" value="HTH_YyaN"/>
    <property type="match status" value="1"/>
</dbReference>
<dbReference type="EMBL" id="FMUQ01000016">
    <property type="protein sequence ID" value="SCY21099.1"/>
    <property type="molecule type" value="Genomic_DNA"/>
</dbReference>
<evidence type="ECO:0000256" key="2">
    <source>
        <dbReference type="SAM" id="Coils"/>
    </source>
</evidence>
<reference evidence="4 5" key="1">
    <citation type="submission" date="2016-10" db="EMBL/GenBank/DDBJ databases">
        <authorList>
            <person name="Varghese N."/>
            <person name="Submissions S."/>
        </authorList>
    </citation>
    <scope>NUCLEOTIDE SEQUENCE [LARGE SCALE GENOMIC DNA]</scope>
    <source>
        <strain evidence="4 5">DSM 22022</strain>
    </source>
</reference>
<gene>
    <name evidence="4" type="ORF">SAMN02910354_01858</name>
</gene>
<evidence type="ECO:0000313" key="4">
    <source>
        <dbReference type="EMBL" id="SCY21099.1"/>
    </source>
</evidence>
<dbReference type="InterPro" id="IPR000551">
    <property type="entry name" value="MerR-type_HTH_dom"/>
</dbReference>
<feature type="domain" description="HTH merR-type" evidence="3">
    <location>
        <begin position="7"/>
        <end position="76"/>
    </location>
</feature>
<feature type="coiled-coil region" evidence="2">
    <location>
        <begin position="88"/>
        <end position="115"/>
    </location>
</feature>
<evidence type="ECO:0000259" key="3">
    <source>
        <dbReference type="PROSITE" id="PS50937"/>
    </source>
</evidence>
<sequence>MNSQKKFYTISQLAEKLAITTHTLRFYEKEGLLPSVQRDQNGNRLFTQADVEWLELLMCLKNTGMPLKEIKQFVEWLNYGDSTIEQRLQLFQAQVTKVEQQIAELQRHLEILKYKRQFYQCAKELGSVQAVLDTQLQQQFAEQNILLPVSPLSMAENE</sequence>
<keyword evidence="2" id="KW-0175">Coiled coil</keyword>
<dbReference type="RefSeq" id="WP_090656373.1">
    <property type="nucleotide sequence ID" value="NZ_CP015031.1"/>
</dbReference>
<dbReference type="InterPro" id="IPR009061">
    <property type="entry name" value="DNA-bd_dom_put_sf"/>
</dbReference>
<evidence type="ECO:0000256" key="1">
    <source>
        <dbReference type="ARBA" id="ARBA00023125"/>
    </source>
</evidence>
<dbReference type="PROSITE" id="PS50937">
    <property type="entry name" value="HTH_MERR_2"/>
    <property type="match status" value="1"/>
</dbReference>
<dbReference type="InterPro" id="IPR047057">
    <property type="entry name" value="MerR_fam"/>
</dbReference>
<keyword evidence="5" id="KW-1185">Reference proteome</keyword>
<proteinExistence type="predicted"/>
<dbReference type="GO" id="GO:0003677">
    <property type="term" value="F:DNA binding"/>
    <property type="evidence" value="ECO:0007669"/>
    <property type="project" value="UniProtKB-KW"/>
</dbReference>
<dbReference type="PANTHER" id="PTHR30204:SF83">
    <property type="entry name" value="TRANSCRIPTIONAL REGULATOR, MERR FAMILY"/>
    <property type="match status" value="1"/>
</dbReference>
<dbReference type="PANTHER" id="PTHR30204">
    <property type="entry name" value="REDOX-CYCLING DRUG-SENSING TRANSCRIPTIONAL ACTIVATOR SOXR"/>
    <property type="match status" value="1"/>
</dbReference>
<keyword evidence="1 4" id="KW-0238">DNA-binding</keyword>
<dbReference type="SUPFAM" id="SSF46955">
    <property type="entry name" value="Putative DNA-binding domain"/>
    <property type="match status" value="1"/>
</dbReference>
<comment type="caution">
    <text evidence="4">The sequence shown here is derived from an EMBL/GenBank/DDBJ whole genome shotgun (WGS) entry which is preliminary data.</text>
</comment>
<accession>A0A1G5E265</accession>
<dbReference type="Pfam" id="PF13411">
    <property type="entry name" value="MerR_1"/>
    <property type="match status" value="1"/>
</dbReference>
<name>A0A1G5E265_9PAST</name>
<dbReference type="Gene3D" id="1.10.1660.10">
    <property type="match status" value="1"/>
</dbReference>
<organism evidence="4 5">
    <name type="scientific">Basfia succiniciproducens</name>
    <dbReference type="NCBI Taxonomy" id="653940"/>
    <lineage>
        <taxon>Bacteria</taxon>
        <taxon>Pseudomonadati</taxon>
        <taxon>Pseudomonadota</taxon>
        <taxon>Gammaproteobacteria</taxon>
        <taxon>Pasteurellales</taxon>
        <taxon>Pasteurellaceae</taxon>
        <taxon>Basfia</taxon>
    </lineage>
</organism>
<dbReference type="Proteomes" id="UP000199588">
    <property type="component" value="Unassembled WGS sequence"/>
</dbReference>
<protein>
    <submittedName>
        <fullName evidence="4">DNA-binding transcriptional regulator, MerR family</fullName>
    </submittedName>
</protein>
<evidence type="ECO:0000313" key="5">
    <source>
        <dbReference type="Proteomes" id="UP000199588"/>
    </source>
</evidence>